<keyword evidence="1" id="KW-0472">Membrane</keyword>
<organism evidence="2 3">
    <name type="scientific">Lysinibacillus xylanilyticus</name>
    <dbReference type="NCBI Taxonomy" id="582475"/>
    <lineage>
        <taxon>Bacteria</taxon>
        <taxon>Bacillati</taxon>
        <taxon>Bacillota</taxon>
        <taxon>Bacilli</taxon>
        <taxon>Bacillales</taxon>
        <taxon>Bacillaceae</taxon>
        <taxon>Lysinibacillus</taxon>
    </lineage>
</organism>
<name>A0A0K9F5K3_9BACI</name>
<dbReference type="Pfam" id="PF14036">
    <property type="entry name" value="YlaH"/>
    <property type="match status" value="1"/>
</dbReference>
<evidence type="ECO:0008006" key="4">
    <source>
        <dbReference type="Google" id="ProtNLM"/>
    </source>
</evidence>
<dbReference type="EMBL" id="LFXJ01000010">
    <property type="protein sequence ID" value="KMY29391.1"/>
    <property type="molecule type" value="Genomic_DNA"/>
</dbReference>
<feature type="transmembrane region" description="Helical" evidence="1">
    <location>
        <begin position="85"/>
        <end position="104"/>
    </location>
</feature>
<evidence type="ECO:0000313" key="3">
    <source>
        <dbReference type="Proteomes" id="UP000037326"/>
    </source>
</evidence>
<reference evidence="3" key="1">
    <citation type="submission" date="2015-07" db="EMBL/GenBank/DDBJ databases">
        <authorList>
            <person name="Liu B."/>
            <person name="Wang J."/>
            <person name="Zhu Y."/>
            <person name="Liu G."/>
            <person name="Chen Q."/>
            <person name="Lan J."/>
            <person name="Che J."/>
            <person name="Ge C."/>
            <person name="Shi H."/>
            <person name="Pan Z."/>
            <person name="Liu X."/>
        </authorList>
    </citation>
    <scope>NUCLEOTIDE SEQUENCE [LARGE SCALE GENOMIC DNA]</scope>
    <source>
        <strain evidence="3">DSM 23493</strain>
    </source>
</reference>
<dbReference type="Proteomes" id="UP000037326">
    <property type="component" value="Unassembled WGS sequence"/>
</dbReference>
<evidence type="ECO:0000256" key="1">
    <source>
        <dbReference type="SAM" id="Phobius"/>
    </source>
</evidence>
<proteinExistence type="predicted"/>
<keyword evidence="1" id="KW-1133">Transmembrane helix</keyword>
<evidence type="ECO:0000313" key="2">
    <source>
        <dbReference type="EMBL" id="KMY29391.1"/>
    </source>
</evidence>
<comment type="caution">
    <text evidence="2">The sequence shown here is derived from an EMBL/GenBank/DDBJ whole genome shotgun (WGS) entry which is preliminary data.</text>
</comment>
<feature type="transmembrane region" description="Helical" evidence="1">
    <location>
        <begin position="54"/>
        <end position="73"/>
    </location>
</feature>
<keyword evidence="1" id="KW-0812">Transmembrane</keyword>
<sequence>MKGRGVLDIKSALLGELNVIQVAASTNAEETTKVYERMAGITRFLYENLPSYDIAGFVVFLLVFVLSAIVYKLGFAKKLKLSQNIVIYAFLFLGCIMLTFFALFLPMIEGLIVAALILIIYKTRMWREKREEQQAANQ</sequence>
<dbReference type="PATRIC" id="fig|582475.4.peg.3089"/>
<dbReference type="AlphaFoldDB" id="A0A0K9F5K3"/>
<accession>A0A0K9F5K3</accession>
<dbReference type="InterPro" id="IPR025620">
    <property type="entry name" value="YlaH"/>
</dbReference>
<protein>
    <recommendedName>
        <fullName evidence="4">YlaH-like protein</fullName>
    </recommendedName>
</protein>
<gene>
    <name evidence="2" type="ORF">ACZ11_20030</name>
</gene>